<protein>
    <submittedName>
        <fullName evidence="1">Uncharacterized protein</fullName>
    </submittedName>
</protein>
<evidence type="ECO:0000313" key="1">
    <source>
        <dbReference type="EMBL" id="KAK3739062.1"/>
    </source>
</evidence>
<dbReference type="AlphaFoldDB" id="A0AAE0YAQ7"/>
<comment type="caution">
    <text evidence="1">The sequence shown here is derived from an EMBL/GenBank/DDBJ whole genome shotgun (WGS) entry which is preliminary data.</text>
</comment>
<organism evidence="1 2">
    <name type="scientific">Elysia crispata</name>
    <name type="common">lettuce slug</name>
    <dbReference type="NCBI Taxonomy" id="231223"/>
    <lineage>
        <taxon>Eukaryota</taxon>
        <taxon>Metazoa</taxon>
        <taxon>Spiralia</taxon>
        <taxon>Lophotrochozoa</taxon>
        <taxon>Mollusca</taxon>
        <taxon>Gastropoda</taxon>
        <taxon>Heterobranchia</taxon>
        <taxon>Euthyneura</taxon>
        <taxon>Panpulmonata</taxon>
        <taxon>Sacoglossa</taxon>
        <taxon>Placobranchoidea</taxon>
        <taxon>Plakobranchidae</taxon>
        <taxon>Elysia</taxon>
    </lineage>
</organism>
<gene>
    <name evidence="1" type="ORF">RRG08_025151</name>
</gene>
<dbReference type="EMBL" id="JAWDGP010006556">
    <property type="protein sequence ID" value="KAK3739062.1"/>
    <property type="molecule type" value="Genomic_DNA"/>
</dbReference>
<reference evidence="1" key="1">
    <citation type="journal article" date="2023" name="G3 (Bethesda)">
        <title>A reference genome for the long-term kleptoplast-retaining sea slug Elysia crispata morphotype clarki.</title>
        <authorList>
            <person name="Eastman K.E."/>
            <person name="Pendleton A.L."/>
            <person name="Shaikh M.A."/>
            <person name="Suttiyut T."/>
            <person name="Ogas R."/>
            <person name="Tomko P."/>
            <person name="Gavelis G."/>
            <person name="Widhalm J.R."/>
            <person name="Wisecaver J.H."/>
        </authorList>
    </citation>
    <scope>NUCLEOTIDE SEQUENCE</scope>
    <source>
        <strain evidence="1">ECLA1</strain>
    </source>
</reference>
<evidence type="ECO:0000313" key="2">
    <source>
        <dbReference type="Proteomes" id="UP001283361"/>
    </source>
</evidence>
<sequence length="80" mass="9536">MRKDCKTISHRTQDSIHHTPHMIHFRLCNEDRIQSFTPCALHMDMPSKRLTYDLCFPRFKQEMLETNLMALQMCLNDLIG</sequence>
<proteinExistence type="predicted"/>
<name>A0AAE0YAQ7_9GAST</name>
<keyword evidence="2" id="KW-1185">Reference proteome</keyword>
<dbReference type="Proteomes" id="UP001283361">
    <property type="component" value="Unassembled WGS sequence"/>
</dbReference>
<accession>A0AAE0YAQ7</accession>